<evidence type="ECO:0000256" key="1">
    <source>
        <dbReference type="ARBA" id="ARBA00004141"/>
    </source>
</evidence>
<dbReference type="AlphaFoldDB" id="A0A238KB47"/>
<feature type="domain" description="EamA" evidence="7">
    <location>
        <begin position="170"/>
        <end position="299"/>
    </location>
</feature>
<dbReference type="PANTHER" id="PTHR22911:SF6">
    <property type="entry name" value="SOLUTE CARRIER FAMILY 35 MEMBER G1"/>
    <property type="match status" value="1"/>
</dbReference>
<feature type="transmembrane region" description="Helical" evidence="6">
    <location>
        <begin position="170"/>
        <end position="189"/>
    </location>
</feature>
<keyword evidence="3 6" id="KW-0812">Transmembrane</keyword>
<keyword evidence="5 6" id="KW-0472">Membrane</keyword>
<dbReference type="InterPro" id="IPR037185">
    <property type="entry name" value="EmrE-like"/>
</dbReference>
<dbReference type="SUPFAM" id="SSF103481">
    <property type="entry name" value="Multidrug resistance efflux transporter EmrE"/>
    <property type="match status" value="2"/>
</dbReference>
<feature type="transmembrane region" description="Helical" evidence="6">
    <location>
        <begin position="117"/>
        <end position="135"/>
    </location>
</feature>
<name>A0A238KB47_9RHOB</name>
<feature type="transmembrane region" description="Helical" evidence="6">
    <location>
        <begin position="228"/>
        <end position="250"/>
    </location>
</feature>
<feature type="transmembrane region" description="Helical" evidence="6">
    <location>
        <begin position="58"/>
        <end position="77"/>
    </location>
</feature>
<feature type="transmembrane region" description="Helical" evidence="6">
    <location>
        <begin position="257"/>
        <end position="277"/>
    </location>
</feature>
<comment type="subcellular location">
    <subcellularLocation>
        <location evidence="1">Membrane</location>
        <topology evidence="1">Multi-pass membrane protein</topology>
    </subcellularLocation>
</comment>
<comment type="similarity">
    <text evidence="2">Belongs to the drug/metabolite transporter (DMT) superfamily. 10 TMS drug/metabolite exporter (DME) (TC 2.A.7.3) family.</text>
</comment>
<dbReference type="Pfam" id="PF00892">
    <property type="entry name" value="EamA"/>
    <property type="match status" value="2"/>
</dbReference>
<keyword evidence="4 6" id="KW-1133">Transmembrane helix</keyword>
<evidence type="ECO:0000256" key="6">
    <source>
        <dbReference type="SAM" id="Phobius"/>
    </source>
</evidence>
<evidence type="ECO:0000313" key="9">
    <source>
        <dbReference type="Proteomes" id="UP000203464"/>
    </source>
</evidence>
<dbReference type="EMBL" id="FXYD01000003">
    <property type="protein sequence ID" value="SMX40071.1"/>
    <property type="molecule type" value="Genomic_DNA"/>
</dbReference>
<gene>
    <name evidence="8" type="ORF">OCA8868_02257</name>
</gene>
<evidence type="ECO:0000256" key="2">
    <source>
        <dbReference type="ARBA" id="ARBA00009853"/>
    </source>
</evidence>
<feature type="transmembrane region" description="Helical" evidence="6">
    <location>
        <begin position="201"/>
        <end position="222"/>
    </location>
</feature>
<dbReference type="PANTHER" id="PTHR22911">
    <property type="entry name" value="ACYL-MALONYL CONDENSING ENZYME-RELATED"/>
    <property type="match status" value="1"/>
</dbReference>
<evidence type="ECO:0000259" key="7">
    <source>
        <dbReference type="Pfam" id="PF00892"/>
    </source>
</evidence>
<organism evidence="8 9">
    <name type="scientific">Octadecabacter ascidiaceicola</name>
    <dbReference type="NCBI Taxonomy" id="1655543"/>
    <lineage>
        <taxon>Bacteria</taxon>
        <taxon>Pseudomonadati</taxon>
        <taxon>Pseudomonadota</taxon>
        <taxon>Alphaproteobacteria</taxon>
        <taxon>Rhodobacterales</taxon>
        <taxon>Roseobacteraceae</taxon>
        <taxon>Octadecabacter</taxon>
    </lineage>
</organism>
<feature type="transmembrane region" description="Helical" evidence="6">
    <location>
        <begin position="283"/>
        <end position="301"/>
    </location>
</feature>
<sequence length="347" mass="37340">MYNRRFFALDVSANSSVSENGCCMSSNAKGAILGLIAFAVFATHDVFIKVLGETYSPIQIVFFSVLFSFPLATVFLMRDSKPGNLLPRHPWWMALRTVASVATAVSAFYAFTVLPLAQTYAILFASPLLITILAIPVLGEQVRLRRWLAVIVGLSGVIVVLRPGATDLTLGHAAAMTAAIGSSLASIVVRRIGSEERPIVMLLYPMVANFVLMGAALAFVYKPMPIEHLGLVALLAAFAWTAGRLIIAAYQAGEAAIIAPMQYSQIIWATIFGAWLFDEVIDTATIIGASIIIASGLYIVLRESNSGASATTPVLRTRSRHETGTYLRAGPLLRLMGRHPEGKTAPK</sequence>
<reference evidence="9" key="1">
    <citation type="submission" date="2017-05" db="EMBL/GenBank/DDBJ databases">
        <authorList>
            <person name="Rodrigo-Torres L."/>
            <person name="Arahal R. D."/>
            <person name="Lucena T."/>
        </authorList>
    </citation>
    <scope>NUCLEOTIDE SEQUENCE [LARGE SCALE GENOMIC DNA]</scope>
    <source>
        <strain evidence="9">CECT 8868</strain>
    </source>
</reference>
<evidence type="ECO:0000256" key="5">
    <source>
        <dbReference type="ARBA" id="ARBA00023136"/>
    </source>
</evidence>
<evidence type="ECO:0000256" key="3">
    <source>
        <dbReference type="ARBA" id="ARBA00022692"/>
    </source>
</evidence>
<evidence type="ECO:0000256" key="4">
    <source>
        <dbReference type="ARBA" id="ARBA00022989"/>
    </source>
</evidence>
<keyword evidence="9" id="KW-1185">Reference proteome</keyword>
<dbReference type="GO" id="GO:0016020">
    <property type="term" value="C:membrane"/>
    <property type="evidence" value="ECO:0007669"/>
    <property type="project" value="UniProtKB-SubCell"/>
</dbReference>
<dbReference type="Proteomes" id="UP000203464">
    <property type="component" value="Unassembled WGS sequence"/>
</dbReference>
<feature type="transmembrane region" description="Helical" evidence="6">
    <location>
        <begin position="31"/>
        <end position="52"/>
    </location>
</feature>
<feature type="transmembrane region" description="Helical" evidence="6">
    <location>
        <begin position="89"/>
        <end position="111"/>
    </location>
</feature>
<feature type="transmembrane region" description="Helical" evidence="6">
    <location>
        <begin position="147"/>
        <end position="164"/>
    </location>
</feature>
<evidence type="ECO:0000313" key="8">
    <source>
        <dbReference type="EMBL" id="SMX40071.1"/>
    </source>
</evidence>
<dbReference type="InterPro" id="IPR000620">
    <property type="entry name" value="EamA_dom"/>
</dbReference>
<accession>A0A238KB47</accession>
<feature type="domain" description="EamA" evidence="7">
    <location>
        <begin position="29"/>
        <end position="161"/>
    </location>
</feature>
<proteinExistence type="inferred from homology"/>
<dbReference type="Gene3D" id="1.10.3730.20">
    <property type="match status" value="1"/>
</dbReference>
<protein>
    <submittedName>
        <fullName evidence="8">EamA-like transporter family protein</fullName>
    </submittedName>
</protein>